<name>A0A7R9JDZ2_TIMCA</name>
<dbReference type="SUPFAM" id="SSF55681">
    <property type="entry name" value="Class II aaRS and biotin synthetases"/>
    <property type="match status" value="1"/>
</dbReference>
<dbReference type="Gene3D" id="3.30.930.10">
    <property type="entry name" value="Bira Bifunctional Protein, Domain 2"/>
    <property type="match status" value="1"/>
</dbReference>
<reference evidence="1" key="1">
    <citation type="submission" date="2020-11" db="EMBL/GenBank/DDBJ databases">
        <authorList>
            <person name="Tran Van P."/>
        </authorList>
    </citation>
    <scope>NUCLEOTIDE SEQUENCE</scope>
</reference>
<proteinExistence type="predicted"/>
<dbReference type="InterPro" id="IPR004562">
    <property type="entry name" value="LipoylTrfase_LipoateP_Ligase"/>
</dbReference>
<dbReference type="GO" id="GO:0017118">
    <property type="term" value="F:lipoyltransferase activity"/>
    <property type="evidence" value="ECO:0007669"/>
    <property type="project" value="TreeGrafter"/>
</dbReference>
<evidence type="ECO:0000313" key="1">
    <source>
        <dbReference type="EMBL" id="CAD7577433.1"/>
    </source>
</evidence>
<dbReference type="GO" id="GO:0009249">
    <property type="term" value="P:protein lipoylation"/>
    <property type="evidence" value="ECO:0007669"/>
    <property type="project" value="InterPro"/>
</dbReference>
<accession>A0A7R9JDZ2</accession>
<protein>
    <submittedName>
        <fullName evidence="1">(California timema) hypothetical protein</fullName>
    </submittedName>
</protein>
<dbReference type="GO" id="GO:0005739">
    <property type="term" value="C:mitochondrion"/>
    <property type="evidence" value="ECO:0007669"/>
    <property type="project" value="TreeGrafter"/>
</dbReference>
<dbReference type="PANTHER" id="PTHR12561:SF3">
    <property type="entry name" value="LIPOYLTRANSFERASE 1, MITOCHONDRIAL"/>
    <property type="match status" value="1"/>
</dbReference>
<dbReference type="InterPro" id="IPR045864">
    <property type="entry name" value="aa-tRNA-synth_II/BPL/LPL"/>
</dbReference>
<dbReference type="AlphaFoldDB" id="A0A7R9JDZ2"/>
<sequence>MLDVGSSRKLIFLRRTSSDQEDQDHCSQVFSDLQSTTPLKDTASAACLRFAAVAGIGDAKCLAMGISTNATQSMPSPVMNLCEVNSHINMEQLFSAVGWEFLRTCPQSMQDGGHDLISQQYGFQLVNPTEGWFPGLEKSREELASWDWRFGKTPKFTVTRSFRVPEELTEDSMADEELRIKLDINNGIIEDITLQIPPGFMSASGFHGDASVITNLRGELAHRMQTGEWEESLSHYQRERSSASYCSEWEGNLPSYCREREGNLPSYQTVAWLGRAWDRTVTKRVVGDQQFLALRGWWQVWKVTPLYNQARA</sequence>
<dbReference type="EMBL" id="OE185627">
    <property type="protein sequence ID" value="CAD7577433.1"/>
    <property type="molecule type" value="Genomic_DNA"/>
</dbReference>
<dbReference type="PANTHER" id="PTHR12561">
    <property type="entry name" value="LIPOATE-PROTEIN LIGASE"/>
    <property type="match status" value="1"/>
</dbReference>
<dbReference type="Gene3D" id="3.30.390.50">
    <property type="entry name" value="CO dehydrogenase flavoprotein, C-terminal domain"/>
    <property type="match status" value="1"/>
</dbReference>
<organism evidence="1">
    <name type="scientific">Timema californicum</name>
    <name type="common">California timema</name>
    <name type="synonym">Walking stick</name>
    <dbReference type="NCBI Taxonomy" id="61474"/>
    <lineage>
        <taxon>Eukaryota</taxon>
        <taxon>Metazoa</taxon>
        <taxon>Ecdysozoa</taxon>
        <taxon>Arthropoda</taxon>
        <taxon>Hexapoda</taxon>
        <taxon>Insecta</taxon>
        <taxon>Pterygota</taxon>
        <taxon>Neoptera</taxon>
        <taxon>Polyneoptera</taxon>
        <taxon>Phasmatodea</taxon>
        <taxon>Timematodea</taxon>
        <taxon>Timematoidea</taxon>
        <taxon>Timematidae</taxon>
        <taxon>Timema</taxon>
    </lineage>
</organism>
<gene>
    <name evidence="1" type="ORF">TCMB3V08_LOCUS9984</name>
</gene>